<dbReference type="AlphaFoldDB" id="A0A0K2Y9E9"/>
<dbReference type="SUPFAM" id="SSF52972">
    <property type="entry name" value="ITPase-like"/>
    <property type="match status" value="1"/>
</dbReference>
<evidence type="ECO:0000256" key="2">
    <source>
        <dbReference type="ARBA" id="ARBA00023080"/>
    </source>
</evidence>
<dbReference type="GO" id="GO:0009117">
    <property type="term" value="P:nucleotide metabolic process"/>
    <property type="evidence" value="ECO:0007669"/>
    <property type="project" value="UniProtKB-KW"/>
</dbReference>
<evidence type="ECO:0000256" key="1">
    <source>
        <dbReference type="ARBA" id="ARBA00022801"/>
    </source>
</evidence>
<dbReference type="EMBL" id="CDMK01000001">
    <property type="protein sequence ID" value="CRI33620.1"/>
    <property type="molecule type" value="Genomic_DNA"/>
</dbReference>
<proteinExistence type="predicted"/>
<keyword evidence="1 3" id="KW-0378">Hydrolase</keyword>
<dbReference type="GO" id="GO:0009143">
    <property type="term" value="P:nucleoside triphosphate catabolic process"/>
    <property type="evidence" value="ECO:0007669"/>
    <property type="project" value="InterPro"/>
</dbReference>
<dbReference type="InterPro" id="IPR002637">
    <property type="entry name" value="RdgB/HAM1"/>
</dbReference>
<keyword evidence="4" id="KW-1185">Reference proteome</keyword>
<dbReference type="InterPro" id="IPR029001">
    <property type="entry name" value="ITPase-like_fam"/>
</dbReference>
<dbReference type="Proteomes" id="UP000046090">
    <property type="component" value="Unassembled WGS sequence"/>
</dbReference>
<gene>
    <name evidence="3" type="ORF">HHE01_08240</name>
</gene>
<organism evidence="3 4">
    <name type="scientific">Helicobacter heilmannii</name>
    <dbReference type="NCBI Taxonomy" id="35817"/>
    <lineage>
        <taxon>Bacteria</taxon>
        <taxon>Pseudomonadati</taxon>
        <taxon>Campylobacterota</taxon>
        <taxon>Epsilonproteobacteria</taxon>
        <taxon>Campylobacterales</taxon>
        <taxon>Helicobacteraceae</taxon>
        <taxon>Helicobacter</taxon>
    </lineage>
</organism>
<dbReference type="EC" id="3.6.1.15" evidence="3"/>
<dbReference type="GO" id="GO:0017111">
    <property type="term" value="F:ribonucleoside triphosphate phosphatase activity"/>
    <property type="evidence" value="ECO:0007669"/>
    <property type="project" value="UniProtKB-EC"/>
</dbReference>
<sequence length="193" mass="21669">MHIILSSNNPKKIQELQAILEGMEVKSYRAYLKSVEIEENGVSFEQNARLKAQRIYQLLDMQGDFCVLADDSGLCVSALKGMPGIHSARFASIQEGTRDIAQGRFQTPQTSCNDTQNNLKLLVCYHTQEKSDPNASLYDIKEFFSGRDAKGKLKPASKAKDAHYKMLYAQLKEVLGALAQALQPKVYQYGFLR</sequence>
<evidence type="ECO:0000313" key="4">
    <source>
        <dbReference type="Proteomes" id="UP000046090"/>
    </source>
</evidence>
<dbReference type="RefSeq" id="WP_084815775.1">
    <property type="nucleotide sequence ID" value="NZ_CDMK01000001.1"/>
</dbReference>
<dbReference type="Pfam" id="PF01725">
    <property type="entry name" value="Ham1p_like"/>
    <property type="match status" value="1"/>
</dbReference>
<keyword evidence="2" id="KW-0546">Nucleotide metabolism</keyword>
<dbReference type="Gene3D" id="3.90.950.10">
    <property type="match status" value="1"/>
</dbReference>
<dbReference type="GO" id="GO:0047429">
    <property type="term" value="F:nucleoside triphosphate diphosphatase activity"/>
    <property type="evidence" value="ECO:0007669"/>
    <property type="project" value="InterPro"/>
</dbReference>
<dbReference type="GeneID" id="76197795"/>
<accession>A0A0K2Y9E9</accession>
<name>A0A0K2Y9E9_HELHE</name>
<protein>
    <submittedName>
        <fullName evidence="3">Nucleoside 5-triphosphatase RdgB (DHAPTP, dITP, XTP-specific)</fullName>
        <ecNumber evidence="3">3.6.1.15</ecNumber>
    </submittedName>
</protein>
<reference evidence="4" key="1">
    <citation type="submission" date="2014-12" db="EMBL/GenBank/DDBJ databases">
        <authorList>
            <person name="Smet A."/>
        </authorList>
    </citation>
    <scope>NUCLEOTIDE SEQUENCE [LARGE SCALE GENOMIC DNA]</scope>
</reference>
<evidence type="ECO:0000313" key="3">
    <source>
        <dbReference type="EMBL" id="CRI33620.1"/>
    </source>
</evidence>